<dbReference type="AlphaFoldDB" id="A0A6A5UUR8"/>
<name>A0A6A5UUR8_9PLEO</name>
<dbReference type="EMBL" id="ML976720">
    <property type="protein sequence ID" value="KAF1968444.1"/>
    <property type="molecule type" value="Genomic_DNA"/>
</dbReference>
<sequence length="211" mass="23001">MLPEITPASSDRSASTAPNDATPIDDMVTNTASDNRANCVNQNFGFLSLSAETRNPLYSFALEDTQPSTSEFGSATLAISTLSHHILLTADNRMHHTSGGDLPSKTQIRGLTQVCHQIRQEFWPLYLADTAPTICFDGLASYVTTLKRSEAVLARSLNMNPSDAELLFQLRKFDRPAYSEGTFEPVLGSVTTSSTAPRKSSYHNALLILLC</sequence>
<feature type="compositionally biased region" description="Polar residues" evidence="1">
    <location>
        <begin position="7"/>
        <end position="19"/>
    </location>
</feature>
<keyword evidence="3" id="KW-1185">Reference proteome</keyword>
<evidence type="ECO:0000256" key="1">
    <source>
        <dbReference type="SAM" id="MobiDB-lite"/>
    </source>
</evidence>
<dbReference type="Proteomes" id="UP000800036">
    <property type="component" value="Unassembled WGS sequence"/>
</dbReference>
<gene>
    <name evidence="2" type="ORF">BU23DRAFT_572346</name>
</gene>
<feature type="region of interest" description="Disordered" evidence="1">
    <location>
        <begin position="1"/>
        <end position="29"/>
    </location>
</feature>
<proteinExistence type="predicted"/>
<protein>
    <submittedName>
        <fullName evidence="2">Uncharacterized protein</fullName>
    </submittedName>
</protein>
<evidence type="ECO:0000313" key="3">
    <source>
        <dbReference type="Proteomes" id="UP000800036"/>
    </source>
</evidence>
<evidence type="ECO:0000313" key="2">
    <source>
        <dbReference type="EMBL" id="KAF1968444.1"/>
    </source>
</evidence>
<accession>A0A6A5UUR8</accession>
<dbReference type="OrthoDB" id="10661184at2759"/>
<reference evidence="2" key="1">
    <citation type="journal article" date="2020" name="Stud. Mycol.">
        <title>101 Dothideomycetes genomes: a test case for predicting lifestyles and emergence of pathogens.</title>
        <authorList>
            <person name="Haridas S."/>
            <person name="Albert R."/>
            <person name="Binder M."/>
            <person name="Bloem J."/>
            <person name="Labutti K."/>
            <person name="Salamov A."/>
            <person name="Andreopoulos B."/>
            <person name="Baker S."/>
            <person name="Barry K."/>
            <person name="Bills G."/>
            <person name="Bluhm B."/>
            <person name="Cannon C."/>
            <person name="Castanera R."/>
            <person name="Culley D."/>
            <person name="Daum C."/>
            <person name="Ezra D."/>
            <person name="Gonzalez J."/>
            <person name="Henrissat B."/>
            <person name="Kuo A."/>
            <person name="Liang C."/>
            <person name="Lipzen A."/>
            <person name="Lutzoni F."/>
            <person name="Magnuson J."/>
            <person name="Mondo S."/>
            <person name="Nolan M."/>
            <person name="Ohm R."/>
            <person name="Pangilinan J."/>
            <person name="Park H.-J."/>
            <person name="Ramirez L."/>
            <person name="Alfaro M."/>
            <person name="Sun H."/>
            <person name="Tritt A."/>
            <person name="Yoshinaga Y."/>
            <person name="Zwiers L.-H."/>
            <person name="Turgeon B."/>
            <person name="Goodwin S."/>
            <person name="Spatafora J."/>
            <person name="Crous P."/>
            <person name="Grigoriev I."/>
        </authorList>
    </citation>
    <scope>NUCLEOTIDE SEQUENCE</scope>
    <source>
        <strain evidence="2">CBS 107.79</strain>
    </source>
</reference>
<organism evidence="2 3">
    <name type="scientific">Bimuria novae-zelandiae CBS 107.79</name>
    <dbReference type="NCBI Taxonomy" id="1447943"/>
    <lineage>
        <taxon>Eukaryota</taxon>
        <taxon>Fungi</taxon>
        <taxon>Dikarya</taxon>
        <taxon>Ascomycota</taxon>
        <taxon>Pezizomycotina</taxon>
        <taxon>Dothideomycetes</taxon>
        <taxon>Pleosporomycetidae</taxon>
        <taxon>Pleosporales</taxon>
        <taxon>Massarineae</taxon>
        <taxon>Didymosphaeriaceae</taxon>
        <taxon>Bimuria</taxon>
    </lineage>
</organism>